<dbReference type="EMBL" id="GQ379227">
    <property type="protein sequence ID" value="ADE43474.1"/>
    <property type="molecule type" value="Genomic_DNA"/>
</dbReference>
<sequence length="57" mass="6491">MNALCATAVRLAPDDRIRAPLWTWPPLLAKAVLTQRRRRFGIEDERIDPSAMEDDTA</sequence>
<dbReference type="Proteomes" id="UP000000384">
    <property type="component" value="Segment"/>
</dbReference>
<evidence type="ECO:0000313" key="1">
    <source>
        <dbReference type="EMBL" id="ADE43474.1"/>
    </source>
</evidence>
<name>D7NW76_9CAUD</name>
<reference evidence="1 2" key="1">
    <citation type="journal article" date="2010" name="Virology">
        <title>Complete genomic sequence analysis of the temperate bacteriophage phiSASD1 of Streptomyces avermitilis.</title>
        <authorList>
            <person name="Wang S."/>
            <person name="Qiao X."/>
            <person name="Liu X."/>
            <person name="Zhang X."/>
            <person name="Wang C."/>
            <person name="Zhao X."/>
            <person name="Chen Z."/>
            <person name="Wen Y."/>
            <person name="Song Y."/>
        </authorList>
    </citation>
    <scope>NUCLEOTIDE SEQUENCE [LARGE SCALE GENOMIC DNA]</scope>
</reference>
<accession>D7NW76</accession>
<keyword evidence="2" id="KW-1185">Reference proteome</keyword>
<dbReference type="RefSeq" id="YP_003714757.1">
    <property type="nucleotide sequence ID" value="NC_014229.1"/>
</dbReference>
<proteinExistence type="predicted"/>
<gene>
    <name evidence="1" type="primary">7</name>
    <name evidence="1" type="ORF">phiSA1p30</name>
</gene>
<organism evidence="1 2">
    <name type="scientific">Streptomyces phage phiSASD1</name>
    <dbReference type="NCBI Taxonomy" id="747763"/>
    <lineage>
        <taxon>Viruses</taxon>
        <taxon>Duplodnaviria</taxon>
        <taxon>Heunggongvirae</taxon>
        <taxon>Uroviricota</taxon>
        <taxon>Caudoviricetes</taxon>
        <taxon>Sasdunavirus</taxon>
        <taxon>Sasdunavirus SASD1</taxon>
    </lineage>
</organism>
<dbReference type="OrthoDB" id="28693at10239"/>
<protein>
    <submittedName>
        <fullName evidence="1">Gp7</fullName>
    </submittedName>
</protein>
<dbReference type="KEGG" id="vg:9284687"/>
<evidence type="ECO:0000313" key="2">
    <source>
        <dbReference type="Proteomes" id="UP000000384"/>
    </source>
</evidence>
<dbReference type="GeneID" id="9284687"/>